<proteinExistence type="predicted"/>
<dbReference type="EnsemblBacteria" id="ABK77034">
    <property type="protein sequence ID" value="ABK77034"/>
    <property type="gene ID" value="CENSYa_0398"/>
</dbReference>
<dbReference type="Proteomes" id="UP000000758">
    <property type="component" value="Chromosome"/>
</dbReference>
<protein>
    <submittedName>
        <fullName evidence="1">Uncharacterized protein</fullName>
    </submittedName>
</protein>
<dbReference type="STRING" id="414004.CENSYa_0398"/>
<accession>A0RUL7</accession>
<sequence length="266" mass="30165">MVFELPKLSDYPPDAVFRTEDLHLTDDPRDAFVVEFSRLEDGEIVKVMVPVGMNKMILDMFDRVEKRVDAEIEAEDQQALNAALAQGHQMRAVEIIDKGEGNTYVKTFLINDERNRNGWRASWESIRNNTKSFVGKPGIEFIKCGDRGCLRDHSPGHKDYSKAPKSDQKHKVSTIIDVQLDEATHTAYAIHRIDSPGLAEIIKQDEIKYLSPSIWPNREKTTVIGADDEWYIDNTDWKGVHDAWVDMPAFGHPARVIAACDGTSLR</sequence>
<dbReference type="HOGENOM" id="CLU_1044288_0_0_2"/>
<dbReference type="KEGG" id="csy:CENSYa_0398"/>
<keyword evidence="2" id="KW-1185">Reference proteome</keyword>
<evidence type="ECO:0000313" key="1">
    <source>
        <dbReference type="EMBL" id="ABK77034.1"/>
    </source>
</evidence>
<gene>
    <name evidence="1" type="ordered locus">CENSYa_0398</name>
</gene>
<evidence type="ECO:0000313" key="2">
    <source>
        <dbReference type="Proteomes" id="UP000000758"/>
    </source>
</evidence>
<dbReference type="AlphaFoldDB" id="A0RUL7"/>
<reference evidence="1 2" key="1">
    <citation type="journal article" date="2006" name="Proc. Natl. Acad. Sci. U.S.A.">
        <title>Genomic analysis of the uncultivated marine crenarchaeote Cenarchaeum symbiosum.</title>
        <authorList>
            <person name="Hallam S.J."/>
            <person name="Konstantinidis K.T."/>
            <person name="Putnam N."/>
            <person name="Schleper C."/>
            <person name="Watanabe Y."/>
            <person name="Sugahara J."/>
            <person name="Preston C."/>
            <person name="de la Torre J."/>
            <person name="Richardson P.M."/>
            <person name="DeLong E.F."/>
        </authorList>
    </citation>
    <scope>NUCLEOTIDE SEQUENCE [LARGE SCALE GENOMIC DNA]</scope>
    <source>
        <strain evidence="2">A</strain>
    </source>
</reference>
<organism evidence="1 2">
    <name type="scientific">Cenarchaeum symbiosum (strain A)</name>
    <dbReference type="NCBI Taxonomy" id="414004"/>
    <lineage>
        <taxon>Archaea</taxon>
        <taxon>Nitrososphaerota</taxon>
        <taxon>Candidatus Cenarchaeales</taxon>
        <taxon>Candidatus Cenarchaeaceae</taxon>
        <taxon>Candidatus Cenarchaeum</taxon>
    </lineage>
</organism>
<dbReference type="EMBL" id="DP000238">
    <property type="protein sequence ID" value="ABK77034.1"/>
    <property type="molecule type" value="Genomic_DNA"/>
</dbReference>
<name>A0RUL7_CENSY</name>